<proteinExistence type="predicted"/>
<sequence length="520" mass="57035">MSDASPPPLALATSKRKFHKLLDNLTANKSTTSLATTLYASNASSTSLTAPHAPEPAPKRSRLSDASSMDVDLGRGRTVSGERIRAIQEKLFAARKEGAGVRLVGANKSTAKATATPERKVPNFQPYSQEQFLARVKTFADVKKWTTKPDVIGEVEWAKRGWSCAAWNTVACKGGCEARVVVKLRPRRKDAEGREIEMSEDMEEELSEDLVDKYRDMILEGHDEGCLWRKGGCKDDIYHIPIPNRALSTAALLHRYHTFKPIIPSLPRLENITYPSPPISTILPLIPSTLFNPPNSSTTTSPPPSTPAEICAFTFALFGWSGILETNISLATCGHCFQRIGLWLYDEKRLEEMAAKLDVEVKNLGLNLLEAHREHCPWKNGDTQKNPRDGILEGLAGWQTLEFMLLGRQRGKVEEKRGVVGAGGEVLDKGKDKDNGESGKAGADGETESVGVRMSMESFGGKSLGAKSQSGESITEKWKKLKSKLKRSASRKSLKSLGGEKEGKEKEAVRAHKRGKSTVN</sequence>
<keyword evidence="3" id="KW-0863">Zinc-finger</keyword>
<dbReference type="EMBL" id="MCFA01000288">
    <property type="protein sequence ID" value="ORX95139.1"/>
    <property type="molecule type" value="Genomic_DNA"/>
</dbReference>
<dbReference type="OrthoDB" id="2592092at2759"/>
<keyword evidence="4" id="KW-0862">Zinc</keyword>
<dbReference type="Pfam" id="PF08600">
    <property type="entry name" value="NuBaID_C"/>
    <property type="match status" value="1"/>
</dbReference>
<organism evidence="9 10">
    <name type="scientific">Clohesyomyces aquaticus</name>
    <dbReference type="NCBI Taxonomy" id="1231657"/>
    <lineage>
        <taxon>Eukaryota</taxon>
        <taxon>Fungi</taxon>
        <taxon>Dikarya</taxon>
        <taxon>Ascomycota</taxon>
        <taxon>Pezizomycotina</taxon>
        <taxon>Dothideomycetes</taxon>
        <taxon>Pleosporomycetidae</taxon>
        <taxon>Pleosporales</taxon>
        <taxon>Lindgomycetaceae</taxon>
        <taxon>Clohesyomyces</taxon>
    </lineage>
</organism>
<evidence type="ECO:0000313" key="10">
    <source>
        <dbReference type="Proteomes" id="UP000193144"/>
    </source>
</evidence>
<dbReference type="Pfam" id="PF07967">
    <property type="entry name" value="zf-C3HC"/>
    <property type="match status" value="1"/>
</dbReference>
<dbReference type="PANTHER" id="PTHR15835:SF6">
    <property type="entry name" value="ZINC FINGER C3HC-TYPE PROTEIN 1"/>
    <property type="match status" value="1"/>
</dbReference>
<dbReference type="GO" id="GO:0008270">
    <property type="term" value="F:zinc ion binding"/>
    <property type="evidence" value="ECO:0007669"/>
    <property type="project" value="UniProtKB-KW"/>
</dbReference>
<keyword evidence="10" id="KW-1185">Reference proteome</keyword>
<protein>
    <submittedName>
        <fullName evidence="9">C3HC zinc finger-like-domain-containing protein</fullName>
    </submittedName>
</protein>
<evidence type="ECO:0000256" key="4">
    <source>
        <dbReference type="ARBA" id="ARBA00022833"/>
    </source>
</evidence>
<keyword evidence="5" id="KW-0539">Nucleus</keyword>
<feature type="region of interest" description="Disordered" evidence="6">
    <location>
        <begin position="42"/>
        <end position="74"/>
    </location>
</feature>
<dbReference type="PANTHER" id="PTHR15835">
    <property type="entry name" value="NUCLEAR-INTERACTING PARTNER OF ALK"/>
    <property type="match status" value="1"/>
</dbReference>
<feature type="region of interest" description="Disordered" evidence="6">
    <location>
        <begin position="424"/>
        <end position="520"/>
    </location>
</feature>
<evidence type="ECO:0000256" key="3">
    <source>
        <dbReference type="ARBA" id="ARBA00022771"/>
    </source>
</evidence>
<accession>A0A1Y1YAW6</accession>
<evidence type="ECO:0000256" key="2">
    <source>
        <dbReference type="ARBA" id="ARBA00022723"/>
    </source>
</evidence>
<evidence type="ECO:0000313" key="9">
    <source>
        <dbReference type="EMBL" id="ORX95139.1"/>
    </source>
</evidence>
<evidence type="ECO:0000259" key="7">
    <source>
        <dbReference type="Pfam" id="PF07967"/>
    </source>
</evidence>
<feature type="compositionally biased region" description="Basic residues" evidence="6">
    <location>
        <begin position="511"/>
        <end position="520"/>
    </location>
</feature>
<comment type="subcellular location">
    <subcellularLocation>
        <location evidence="1">Nucleus</location>
    </subcellularLocation>
</comment>
<feature type="domain" description="C3HC-type" evidence="7">
    <location>
        <begin position="126"/>
        <end position="252"/>
    </location>
</feature>
<feature type="compositionally biased region" description="Basic and acidic residues" evidence="6">
    <location>
        <begin position="498"/>
        <end position="510"/>
    </location>
</feature>
<dbReference type="Proteomes" id="UP000193144">
    <property type="component" value="Unassembled WGS sequence"/>
</dbReference>
<feature type="compositionally biased region" description="Basic residues" evidence="6">
    <location>
        <begin position="479"/>
        <end position="494"/>
    </location>
</feature>
<dbReference type="InterPro" id="IPR012935">
    <property type="entry name" value="NuBaID_N"/>
</dbReference>
<feature type="compositionally biased region" description="Basic and acidic residues" evidence="6">
    <location>
        <begin position="426"/>
        <end position="437"/>
    </location>
</feature>
<feature type="domain" description="NuBaID C-terminal" evidence="8">
    <location>
        <begin position="312"/>
        <end position="393"/>
    </location>
</feature>
<evidence type="ECO:0000256" key="6">
    <source>
        <dbReference type="SAM" id="MobiDB-lite"/>
    </source>
</evidence>
<gene>
    <name evidence="9" type="ORF">BCR34DRAFT_549953</name>
</gene>
<dbReference type="AlphaFoldDB" id="A0A1Y1YAW6"/>
<keyword evidence="2" id="KW-0479">Metal-binding</keyword>
<comment type="caution">
    <text evidence="9">The sequence shown here is derived from an EMBL/GenBank/DDBJ whole genome shotgun (WGS) entry which is preliminary data.</text>
</comment>
<evidence type="ECO:0000256" key="5">
    <source>
        <dbReference type="ARBA" id="ARBA00023242"/>
    </source>
</evidence>
<dbReference type="GO" id="GO:0005634">
    <property type="term" value="C:nucleus"/>
    <property type="evidence" value="ECO:0007669"/>
    <property type="project" value="UniProtKB-SubCell"/>
</dbReference>
<reference evidence="9 10" key="1">
    <citation type="submission" date="2016-07" db="EMBL/GenBank/DDBJ databases">
        <title>Pervasive Adenine N6-methylation of Active Genes in Fungi.</title>
        <authorList>
            <consortium name="DOE Joint Genome Institute"/>
            <person name="Mondo S.J."/>
            <person name="Dannebaum R.O."/>
            <person name="Kuo R.C."/>
            <person name="Labutti K."/>
            <person name="Haridas S."/>
            <person name="Kuo A."/>
            <person name="Salamov A."/>
            <person name="Ahrendt S.R."/>
            <person name="Lipzen A."/>
            <person name="Sullivan W."/>
            <person name="Andreopoulos W.B."/>
            <person name="Clum A."/>
            <person name="Lindquist E."/>
            <person name="Daum C."/>
            <person name="Ramamoorthy G.K."/>
            <person name="Gryganskyi A."/>
            <person name="Culley D."/>
            <person name="Magnuson J.K."/>
            <person name="James T.Y."/>
            <person name="O'Malley M.A."/>
            <person name="Stajich J.E."/>
            <person name="Spatafora J.W."/>
            <person name="Visel A."/>
            <person name="Grigoriev I.V."/>
        </authorList>
    </citation>
    <scope>NUCLEOTIDE SEQUENCE [LARGE SCALE GENOMIC DNA]</scope>
    <source>
        <strain evidence="9 10">CBS 115471</strain>
    </source>
</reference>
<dbReference type="InterPro" id="IPR013909">
    <property type="entry name" value="NuBaID_C"/>
</dbReference>
<name>A0A1Y1YAW6_9PLEO</name>
<dbReference type="STRING" id="1231657.A0A1Y1YAW6"/>
<evidence type="ECO:0000256" key="1">
    <source>
        <dbReference type="ARBA" id="ARBA00004123"/>
    </source>
</evidence>
<evidence type="ECO:0000259" key="8">
    <source>
        <dbReference type="Pfam" id="PF08600"/>
    </source>
</evidence>